<keyword evidence="2" id="KW-0813">Transport</keyword>
<dbReference type="OrthoDB" id="951172at2759"/>
<evidence type="ECO:0000256" key="3">
    <source>
        <dbReference type="ARBA" id="ARBA00022490"/>
    </source>
</evidence>
<dbReference type="InterPro" id="IPR058584">
    <property type="entry name" value="IMB1_TNPO1-like_TPR"/>
</dbReference>
<sequence length="955" mass="106600">MAEWEPQQQGLRELLFLLGEAANSNSRDQGLTNQRLSSFNEYPDYNSYLAYILTKLSNGNVDTRIIAGLHLKNNIKNHFNNIPLTVLDYVKQCCIDIIESPQPAIAKAVSSVIAAIVQSGQVHNWIQVIRILIGKLDAQQPATALHMAFDTIAMICENAACELDQEISGVRPLEDLIPKLIEFYSSSDPTLRVQAIHATSQFVLLKPASFVEQLDSILAALYTRLSDDDPRVRQELGRILAVILEAFPHKLEPYLCQVIEYMVKATADQDPQISLGACDFWIQYAQSSLYRQKLIAHLPKLIAYLLQLMVYSDADLLNIGHDHHIETATATCINKLKILEDQNIQPRYYRPKNQPGHPTAPTATQAGDGRDELSDLEEESVSSSSSEEGDEGIESIGSHDSSDSDIADNEDQEDFDDEDFYSEDSLRKCSAAALEALSVSFGDDITPILLNCLSNETLVHENWLVRESGILALGAAAEGGIQVISHHLHRLIPFLLTCMEDSKPLVRSISCWAISRFSNWLAEQYDTDEESRKRYFEAVLFQLLRRLLDPNQRVQESACTALIILGEIASIRLIPYIYPILTQTNSAFALYRRKNRLILYDALGTVADAVGPQLNQPQFIYLLMPPLINKWNELSDKDTDLFPLLECLSNITAALGPGFIQYVEPVLSRCVKLISSTLQEQMLADQYPDEIIPPNVEFLIAALDLLSGIVQGLGPAIEPLIAQTNPPLIALLQRCIHDPVSEVLQSTFALIGDIAIACFQLLVPFLHDMIVESIQILRNGNYMISFSVYNNALWAVGEIVMRLGSGTQPYVRGLMDVFIPLLAHPQAPASIHENAMIALGRLGLACPQHVAPYLRLFVKPWLEKSLSVREGDEKDSAFRGLCAVIKFNAQDAQEELYSLLIAISSLKTQSKTLLTELNDVVRGFRGMATDDEWNYITTQLDPNAYKYIMEMLTEV</sequence>
<reference evidence="9 10" key="1">
    <citation type="submission" date="2014-09" db="EMBL/GenBank/DDBJ databases">
        <authorList>
            <person name="Ellenberger Sabrina"/>
        </authorList>
    </citation>
    <scope>NUCLEOTIDE SEQUENCE [LARGE SCALE GENOMIC DNA]</scope>
    <source>
        <strain evidence="9 10">CBS 412.66</strain>
    </source>
</reference>
<keyword evidence="4" id="KW-0677">Repeat</keyword>
<feature type="compositionally biased region" description="Acidic residues" evidence="7">
    <location>
        <begin position="403"/>
        <end position="412"/>
    </location>
</feature>
<evidence type="ECO:0000256" key="2">
    <source>
        <dbReference type="ARBA" id="ARBA00022448"/>
    </source>
</evidence>
<keyword evidence="10" id="KW-1185">Reference proteome</keyword>
<evidence type="ECO:0000256" key="7">
    <source>
        <dbReference type="SAM" id="MobiDB-lite"/>
    </source>
</evidence>
<dbReference type="Pfam" id="PF25574">
    <property type="entry name" value="TPR_IMB1"/>
    <property type="match status" value="1"/>
</dbReference>
<dbReference type="SMART" id="SM00913">
    <property type="entry name" value="IBN_N"/>
    <property type="match status" value="1"/>
</dbReference>
<dbReference type="Pfam" id="PF13513">
    <property type="entry name" value="HEAT_EZ"/>
    <property type="match status" value="1"/>
</dbReference>
<dbReference type="PROSITE" id="PS50166">
    <property type="entry name" value="IMPORTIN_B_NT"/>
    <property type="match status" value="1"/>
</dbReference>
<accession>A0A0B7NGR7</accession>
<dbReference type="InterPro" id="IPR021133">
    <property type="entry name" value="HEAT_type_2"/>
</dbReference>
<dbReference type="EMBL" id="LN733737">
    <property type="protein sequence ID" value="CEP17741.1"/>
    <property type="molecule type" value="Genomic_DNA"/>
</dbReference>
<dbReference type="GO" id="GO:0006606">
    <property type="term" value="P:protein import into nucleus"/>
    <property type="evidence" value="ECO:0007669"/>
    <property type="project" value="InterPro"/>
</dbReference>
<evidence type="ECO:0000256" key="6">
    <source>
        <dbReference type="PROSITE-ProRule" id="PRU00103"/>
    </source>
</evidence>
<dbReference type="PANTHER" id="PTHR10527">
    <property type="entry name" value="IMPORTIN BETA"/>
    <property type="match status" value="1"/>
</dbReference>
<feature type="domain" description="Importin N-terminal" evidence="8">
    <location>
        <begin position="32"/>
        <end position="100"/>
    </location>
</feature>
<name>A0A0B7NGR7_9FUNG</name>
<dbReference type="STRING" id="35722.A0A0B7NGR7"/>
<dbReference type="InterPro" id="IPR040122">
    <property type="entry name" value="Importin_beta"/>
</dbReference>
<evidence type="ECO:0000256" key="4">
    <source>
        <dbReference type="ARBA" id="ARBA00022737"/>
    </source>
</evidence>
<organism evidence="9 10">
    <name type="scientific">Parasitella parasitica</name>
    <dbReference type="NCBI Taxonomy" id="35722"/>
    <lineage>
        <taxon>Eukaryota</taxon>
        <taxon>Fungi</taxon>
        <taxon>Fungi incertae sedis</taxon>
        <taxon>Mucoromycota</taxon>
        <taxon>Mucoromycotina</taxon>
        <taxon>Mucoromycetes</taxon>
        <taxon>Mucorales</taxon>
        <taxon>Mucorineae</taxon>
        <taxon>Mucoraceae</taxon>
        <taxon>Parasitella</taxon>
    </lineage>
</organism>
<dbReference type="GO" id="GO:0005737">
    <property type="term" value="C:cytoplasm"/>
    <property type="evidence" value="ECO:0007669"/>
    <property type="project" value="UniProtKB-SubCell"/>
</dbReference>
<keyword evidence="5" id="KW-0653">Protein transport</keyword>
<evidence type="ECO:0000259" key="8">
    <source>
        <dbReference type="PROSITE" id="PS50166"/>
    </source>
</evidence>
<dbReference type="Gene3D" id="1.25.10.10">
    <property type="entry name" value="Leucine-rich Repeat Variant"/>
    <property type="match status" value="2"/>
</dbReference>
<evidence type="ECO:0000256" key="1">
    <source>
        <dbReference type="ARBA" id="ARBA00004496"/>
    </source>
</evidence>
<dbReference type="InterPro" id="IPR016024">
    <property type="entry name" value="ARM-type_fold"/>
</dbReference>
<proteinExistence type="predicted"/>
<feature type="repeat" description="HEAT" evidence="6">
    <location>
        <begin position="491"/>
        <end position="529"/>
    </location>
</feature>
<dbReference type="AlphaFoldDB" id="A0A0B7NGR7"/>
<evidence type="ECO:0000313" key="10">
    <source>
        <dbReference type="Proteomes" id="UP000054107"/>
    </source>
</evidence>
<evidence type="ECO:0000313" key="9">
    <source>
        <dbReference type="EMBL" id="CEP17741.1"/>
    </source>
</evidence>
<feature type="region of interest" description="Disordered" evidence="7">
    <location>
        <begin position="347"/>
        <end position="412"/>
    </location>
</feature>
<evidence type="ECO:0000256" key="5">
    <source>
        <dbReference type="ARBA" id="ARBA00022927"/>
    </source>
</evidence>
<dbReference type="Proteomes" id="UP000054107">
    <property type="component" value="Unassembled WGS sequence"/>
</dbReference>
<dbReference type="PROSITE" id="PS50077">
    <property type="entry name" value="HEAT_REPEAT"/>
    <property type="match status" value="1"/>
</dbReference>
<comment type="subcellular location">
    <subcellularLocation>
        <location evidence="1">Cytoplasm</location>
    </subcellularLocation>
</comment>
<protein>
    <recommendedName>
        <fullName evidence="8">Importin N-terminal domain-containing protein</fullName>
    </recommendedName>
</protein>
<gene>
    <name evidence="9" type="primary">PARPA_12041.1 scaffold 44939</name>
</gene>
<keyword evidence="3" id="KW-0963">Cytoplasm</keyword>
<dbReference type="InterPro" id="IPR011989">
    <property type="entry name" value="ARM-like"/>
</dbReference>
<dbReference type="Pfam" id="PF03810">
    <property type="entry name" value="IBN_N"/>
    <property type="match status" value="1"/>
</dbReference>
<dbReference type="InterPro" id="IPR001494">
    <property type="entry name" value="Importin-beta_N"/>
</dbReference>
<dbReference type="SUPFAM" id="SSF48371">
    <property type="entry name" value="ARM repeat"/>
    <property type="match status" value="1"/>
</dbReference>
<dbReference type="GO" id="GO:0031267">
    <property type="term" value="F:small GTPase binding"/>
    <property type="evidence" value="ECO:0007669"/>
    <property type="project" value="InterPro"/>
</dbReference>